<dbReference type="Proteomes" id="UP000182945">
    <property type="component" value="Chromosome"/>
</dbReference>
<evidence type="ECO:0000313" key="8">
    <source>
        <dbReference type="Proteomes" id="UP000182945"/>
    </source>
</evidence>
<evidence type="ECO:0000256" key="3">
    <source>
        <dbReference type="ARBA" id="ARBA00022692"/>
    </source>
</evidence>
<dbReference type="InterPro" id="IPR002797">
    <property type="entry name" value="Polysacc_synth"/>
</dbReference>
<dbReference type="GeneID" id="71512833"/>
<dbReference type="RefSeq" id="WP_071648011.1">
    <property type="nucleotide sequence ID" value="NZ_CP017962.1"/>
</dbReference>
<feature type="transmembrane region" description="Helical" evidence="6">
    <location>
        <begin position="315"/>
        <end position="340"/>
    </location>
</feature>
<feature type="transmembrane region" description="Helical" evidence="6">
    <location>
        <begin position="360"/>
        <end position="381"/>
    </location>
</feature>
<comment type="subcellular location">
    <subcellularLocation>
        <location evidence="1">Cell membrane</location>
        <topology evidence="1">Multi-pass membrane protein</topology>
    </subcellularLocation>
</comment>
<dbReference type="PANTHER" id="PTHR30250:SF29">
    <property type="entry name" value="POLYSACCHARIDE BIOSYNTHESIS PROTEIN C-TERMINAL DOMAIN-CONTAINING PROTEIN"/>
    <property type="match status" value="1"/>
</dbReference>
<keyword evidence="2" id="KW-1003">Cell membrane</keyword>
<dbReference type="PANTHER" id="PTHR30250">
    <property type="entry name" value="PST FAMILY PREDICTED COLANIC ACID TRANSPORTER"/>
    <property type="match status" value="1"/>
</dbReference>
<feature type="transmembrane region" description="Helical" evidence="6">
    <location>
        <begin position="163"/>
        <end position="181"/>
    </location>
</feature>
<dbReference type="InterPro" id="IPR050833">
    <property type="entry name" value="Poly_Biosynth_Transport"/>
</dbReference>
<feature type="transmembrane region" description="Helical" evidence="6">
    <location>
        <begin position="284"/>
        <end position="303"/>
    </location>
</feature>
<evidence type="ECO:0000256" key="5">
    <source>
        <dbReference type="ARBA" id="ARBA00023136"/>
    </source>
</evidence>
<name>A0AAC9IWD4_VIRHA</name>
<keyword evidence="5 6" id="KW-0472">Membrane</keyword>
<evidence type="ECO:0000313" key="7">
    <source>
        <dbReference type="EMBL" id="APC46759.1"/>
    </source>
</evidence>
<feature type="transmembrane region" description="Helical" evidence="6">
    <location>
        <begin position="388"/>
        <end position="405"/>
    </location>
</feature>
<accession>A0AAC9IWD4</accession>
<feature type="transmembrane region" description="Helical" evidence="6">
    <location>
        <begin position="86"/>
        <end position="110"/>
    </location>
</feature>
<dbReference type="AlphaFoldDB" id="A0AAC9IWD4"/>
<evidence type="ECO:0000256" key="2">
    <source>
        <dbReference type="ARBA" id="ARBA00022475"/>
    </source>
</evidence>
<dbReference type="KEGG" id="vhl:BME96_00380"/>
<feature type="transmembrane region" description="Helical" evidence="6">
    <location>
        <begin position="451"/>
        <end position="472"/>
    </location>
</feature>
<feature type="transmembrane region" description="Helical" evidence="6">
    <location>
        <begin position="478"/>
        <end position="502"/>
    </location>
</feature>
<evidence type="ECO:0000256" key="1">
    <source>
        <dbReference type="ARBA" id="ARBA00004651"/>
    </source>
</evidence>
<organism evidence="7 8">
    <name type="scientific">Virgibacillus halodenitrificans</name>
    <name type="common">Bacillus halodenitrificans</name>
    <dbReference type="NCBI Taxonomy" id="1482"/>
    <lineage>
        <taxon>Bacteria</taxon>
        <taxon>Bacillati</taxon>
        <taxon>Bacillota</taxon>
        <taxon>Bacilli</taxon>
        <taxon>Bacillales</taxon>
        <taxon>Bacillaceae</taxon>
        <taxon>Virgibacillus</taxon>
    </lineage>
</organism>
<reference evidence="7 8" key="1">
    <citation type="submission" date="2016-11" db="EMBL/GenBank/DDBJ databases">
        <title>Complete genome sequencing of Virgibacillus halodenitrificans PDB-F2.</title>
        <authorList>
            <person name="Sun Z."/>
            <person name="Zhou Y."/>
            <person name="Li H."/>
        </authorList>
    </citation>
    <scope>NUCLEOTIDE SEQUENCE [LARGE SCALE GENOMIC DNA]</scope>
    <source>
        <strain evidence="7 8">PDB-F2</strain>
    </source>
</reference>
<feature type="transmembrane region" description="Helical" evidence="6">
    <location>
        <begin position="122"/>
        <end position="142"/>
    </location>
</feature>
<evidence type="ECO:0000256" key="6">
    <source>
        <dbReference type="SAM" id="Phobius"/>
    </source>
</evidence>
<sequence>MGVNETNKLVKSALLLTAGGLISKVLSAGYRIPLQNLTGDIGFYIYQQIYPILGIALMLSLYGFPSAISKMAVEWKQTGKKLTFKTFHLPILFILLCINGSMFLFLLLNADLLAAWVGDERLAGIYRFGAFTFLVIPFTALLRGMFQSNHSMKPVAFSQIGEQLVRVCIIVGAAVIISTQQNDLYNIGQAAVWAAILGSITALFILILYSDKQIKRQEDTFAIPWNYYVSTLLILGLAATLNHMVLLVIQFADTFTLLPSLIGYGLDKQTAMEAKGVFDRGQPLIQLGIVLGSSFALALLPSISRKRLEEDPQTFYFYIRGALKFSFYLAVGASLGLIIIFKEVNELLFQNTQGTGYLQILVSAIVFASIAITASSILQGLGYVKRTAGFILIAFFIKWIANQILVPLVGISGAAVATIISLITLSIIVSMELRRKVPGLHFYQHIKWKTLIGAAGIMIIYLVIGNFVISFIDDISRWQLLVYVLFISFTGGALYIFCMIRWKAFTLKELRMLPASGIFTRIYKE</sequence>
<proteinExistence type="predicted"/>
<dbReference type="EMBL" id="CP017962">
    <property type="protein sequence ID" value="APC46759.1"/>
    <property type="molecule type" value="Genomic_DNA"/>
</dbReference>
<feature type="transmembrane region" description="Helical" evidence="6">
    <location>
        <begin position="43"/>
        <end position="65"/>
    </location>
</feature>
<feature type="transmembrane region" description="Helical" evidence="6">
    <location>
        <begin position="411"/>
        <end position="430"/>
    </location>
</feature>
<dbReference type="GO" id="GO:0005886">
    <property type="term" value="C:plasma membrane"/>
    <property type="evidence" value="ECO:0007669"/>
    <property type="project" value="UniProtKB-SubCell"/>
</dbReference>
<feature type="transmembrane region" description="Helical" evidence="6">
    <location>
        <begin position="187"/>
        <end position="209"/>
    </location>
</feature>
<evidence type="ECO:0000256" key="4">
    <source>
        <dbReference type="ARBA" id="ARBA00022989"/>
    </source>
</evidence>
<protein>
    <submittedName>
        <fullName evidence="7">Low temperature requirement protein B</fullName>
    </submittedName>
</protein>
<feature type="transmembrane region" description="Helical" evidence="6">
    <location>
        <begin position="229"/>
        <end position="252"/>
    </location>
</feature>
<gene>
    <name evidence="7" type="ORF">BME96_00380</name>
</gene>
<dbReference type="Pfam" id="PF01943">
    <property type="entry name" value="Polysacc_synt"/>
    <property type="match status" value="1"/>
</dbReference>
<keyword evidence="3 6" id="KW-0812">Transmembrane</keyword>
<dbReference type="InterPro" id="IPR024923">
    <property type="entry name" value="PG_synth_SpoVB"/>
</dbReference>
<keyword evidence="4 6" id="KW-1133">Transmembrane helix</keyword>
<dbReference type="CDD" id="cd13124">
    <property type="entry name" value="MATE_SpoVB_like"/>
    <property type="match status" value="1"/>
</dbReference>